<comment type="caution">
    <text evidence="2">The sequence shown here is derived from an EMBL/GenBank/DDBJ whole genome shotgun (WGS) entry which is preliminary data.</text>
</comment>
<feature type="region of interest" description="Disordered" evidence="1">
    <location>
        <begin position="1"/>
        <end position="47"/>
    </location>
</feature>
<dbReference type="Proteomes" id="UP001156694">
    <property type="component" value="Unassembled WGS sequence"/>
</dbReference>
<dbReference type="EMBL" id="BSNN01000005">
    <property type="protein sequence ID" value="GLQ35811.1"/>
    <property type="molecule type" value="Genomic_DNA"/>
</dbReference>
<keyword evidence="3" id="KW-1185">Reference proteome</keyword>
<gene>
    <name evidence="2" type="ORF">GCM10007939_20940</name>
</gene>
<protein>
    <submittedName>
        <fullName evidence="2">Uncharacterized protein</fullName>
    </submittedName>
</protein>
<organism evidence="2 3">
    <name type="scientific">Amylibacter marinus</name>
    <dbReference type="NCBI Taxonomy" id="1475483"/>
    <lineage>
        <taxon>Bacteria</taxon>
        <taxon>Pseudomonadati</taxon>
        <taxon>Pseudomonadota</taxon>
        <taxon>Alphaproteobacteria</taxon>
        <taxon>Rhodobacterales</taxon>
        <taxon>Paracoccaceae</taxon>
        <taxon>Amylibacter</taxon>
    </lineage>
</organism>
<accession>A0ABQ5VX46</accession>
<feature type="compositionally biased region" description="Polar residues" evidence="1">
    <location>
        <begin position="13"/>
        <end position="25"/>
    </location>
</feature>
<evidence type="ECO:0000313" key="2">
    <source>
        <dbReference type="EMBL" id="GLQ35811.1"/>
    </source>
</evidence>
<name>A0ABQ5VX46_9RHOB</name>
<dbReference type="RefSeq" id="WP_284378795.1">
    <property type="nucleotide sequence ID" value="NZ_BSNN01000005.1"/>
</dbReference>
<evidence type="ECO:0000313" key="3">
    <source>
        <dbReference type="Proteomes" id="UP001156694"/>
    </source>
</evidence>
<sequence>MKPQNTEAEKKQWSTPKLKTGNVPQLTDAAVYPGTRPAPELTNYTPS</sequence>
<proteinExistence type="predicted"/>
<evidence type="ECO:0000256" key="1">
    <source>
        <dbReference type="SAM" id="MobiDB-lite"/>
    </source>
</evidence>
<reference evidence="3" key="1">
    <citation type="journal article" date="2019" name="Int. J. Syst. Evol. Microbiol.">
        <title>The Global Catalogue of Microorganisms (GCM) 10K type strain sequencing project: providing services to taxonomists for standard genome sequencing and annotation.</title>
        <authorList>
            <consortium name="The Broad Institute Genomics Platform"/>
            <consortium name="The Broad Institute Genome Sequencing Center for Infectious Disease"/>
            <person name="Wu L."/>
            <person name="Ma J."/>
        </authorList>
    </citation>
    <scope>NUCLEOTIDE SEQUENCE [LARGE SCALE GENOMIC DNA]</scope>
    <source>
        <strain evidence="3">NBRC 110140</strain>
    </source>
</reference>